<dbReference type="Proteomes" id="UP000276834">
    <property type="component" value="Unassembled WGS sequence"/>
</dbReference>
<dbReference type="PANTHER" id="PTHR46304:SF1">
    <property type="entry name" value="GENERAL TRANSCRIPTION FACTOR II-I REPEAT DOMAIN-CONTAINING PROTEIN 1"/>
    <property type="match status" value="1"/>
</dbReference>
<dbReference type="GO" id="GO:0005634">
    <property type="term" value="C:nucleus"/>
    <property type="evidence" value="ECO:0007669"/>
    <property type="project" value="TreeGrafter"/>
</dbReference>
<reference evidence="1 2" key="1">
    <citation type="journal article" date="2018" name="Proc. R. Soc. B">
        <title>A non-coding region near Follistatin controls head colour polymorphism in the Gouldian finch.</title>
        <authorList>
            <person name="Toomey M.B."/>
            <person name="Marques C.I."/>
            <person name="Andrade P."/>
            <person name="Araujo P.M."/>
            <person name="Sabatino S."/>
            <person name="Gazda M.A."/>
            <person name="Afonso S."/>
            <person name="Lopes R.J."/>
            <person name="Corbo J.C."/>
            <person name="Carneiro M."/>
        </authorList>
    </citation>
    <scope>NUCLEOTIDE SEQUENCE [LARGE SCALE GENOMIC DNA]</scope>
    <source>
        <strain evidence="1">Red01</strain>
        <tissue evidence="1">Muscle</tissue>
    </source>
</reference>
<sequence length="191" mass="21314">MASGFGGAEDPRPRSVLWWDVSGEKCTVLIETTQVLNPLERLFRKGLLWWHQCYEAAQVTGLFTAWLYRSSSAMALPSPLSCCPGQLHYSILSHPGIQQRKEQEAEVQKKAKECGQRVLRVSPDQGSDVYLLRKMVEEVFDVLYSKNLHASLWGYGMSLGLTELPSTATSCGFHHQPSSSAWEQVLAGAAW</sequence>
<name>A0A3L8S6P4_CHLGU</name>
<organism evidence="1 2">
    <name type="scientific">Chloebia gouldiae</name>
    <name type="common">Gouldian finch</name>
    <name type="synonym">Erythrura gouldiae</name>
    <dbReference type="NCBI Taxonomy" id="44316"/>
    <lineage>
        <taxon>Eukaryota</taxon>
        <taxon>Metazoa</taxon>
        <taxon>Chordata</taxon>
        <taxon>Craniata</taxon>
        <taxon>Vertebrata</taxon>
        <taxon>Euteleostomi</taxon>
        <taxon>Archelosauria</taxon>
        <taxon>Archosauria</taxon>
        <taxon>Dinosauria</taxon>
        <taxon>Saurischia</taxon>
        <taxon>Theropoda</taxon>
        <taxon>Coelurosauria</taxon>
        <taxon>Aves</taxon>
        <taxon>Neognathae</taxon>
        <taxon>Neoaves</taxon>
        <taxon>Telluraves</taxon>
        <taxon>Australaves</taxon>
        <taxon>Passeriformes</taxon>
        <taxon>Passeroidea</taxon>
        <taxon>Passeridae</taxon>
        <taxon>Chloebia</taxon>
    </lineage>
</organism>
<dbReference type="AlphaFoldDB" id="A0A3L8S6P4"/>
<keyword evidence="2" id="KW-1185">Reference proteome</keyword>
<proteinExistence type="predicted"/>
<dbReference type="GO" id="GO:0003700">
    <property type="term" value="F:DNA-binding transcription factor activity"/>
    <property type="evidence" value="ECO:0007669"/>
    <property type="project" value="TreeGrafter"/>
</dbReference>
<evidence type="ECO:0000313" key="2">
    <source>
        <dbReference type="Proteomes" id="UP000276834"/>
    </source>
</evidence>
<comment type="caution">
    <text evidence="1">The sequence shown here is derived from an EMBL/GenBank/DDBJ whole genome shotgun (WGS) entry which is preliminary data.</text>
</comment>
<gene>
    <name evidence="1" type="ORF">DV515_00011349</name>
</gene>
<evidence type="ECO:0000313" key="1">
    <source>
        <dbReference type="EMBL" id="RLV97917.1"/>
    </source>
</evidence>
<accession>A0A3L8S6P4</accession>
<dbReference type="PANTHER" id="PTHR46304">
    <property type="entry name" value="GENERAL TRANSCRIPTION FACTOR II-I REPEAT DOMAIN-CONTAINING PROTEIN 1"/>
    <property type="match status" value="1"/>
</dbReference>
<protein>
    <submittedName>
        <fullName evidence="1">Uncharacterized protein</fullName>
    </submittedName>
</protein>
<dbReference type="EMBL" id="QUSF01000050">
    <property type="protein sequence ID" value="RLV97917.1"/>
    <property type="molecule type" value="Genomic_DNA"/>
</dbReference>